<name>A0ABT7VSA9_9GAMM</name>
<dbReference type="SUPFAM" id="SSF49464">
    <property type="entry name" value="Carboxypeptidase regulatory domain-like"/>
    <property type="match status" value="1"/>
</dbReference>
<feature type="chain" id="PRO_5046589634" evidence="1">
    <location>
        <begin position="26"/>
        <end position="377"/>
    </location>
</feature>
<dbReference type="NCBIfam" id="TIGR01643">
    <property type="entry name" value="YD_repeat_2x"/>
    <property type="match status" value="1"/>
</dbReference>
<dbReference type="InterPro" id="IPR015943">
    <property type="entry name" value="WD40/YVTN_repeat-like_dom_sf"/>
</dbReference>
<dbReference type="InterPro" id="IPR008969">
    <property type="entry name" value="CarboxyPept-like_regulatory"/>
</dbReference>
<sequence length="377" mass="41045">MKTQTLSQQLLAAAIGIALTAPSNAADYIYDDLNRLIKVIYNSGKQLNYRYDAGGNLLSITTTDVSSFDIEGHVRDTDGNPLSGVLIKVDGHTAETDDNGYYQLTGLPYGDYTLIAELEKHNFTPRDIIVSDDPVLIVDIVSDGLTSCLLYAVHDEGRRDSQFFTVNPTQNVEVKLLGKPHFQKDIEALDIDPRTNQIFAAAGDDGTHPGHLYKVNARTGGLLHVGETTFNEINGLSFKQDGSLWGWAEGDGLISIETQTGHGTLEIAYGGPVEDITWDNLGVILYGVERNKLLAYNSQTNDLTQLNCTLPGGEVEALEILPDGRLLFGIHNDKTLSLHALDIESCSLVSINISTQVEGIELNDVEGMAWPVEACSH</sequence>
<dbReference type="Gene3D" id="2.130.10.10">
    <property type="entry name" value="YVTN repeat-like/Quinoprotein amine dehydrogenase"/>
    <property type="match status" value="1"/>
</dbReference>
<gene>
    <name evidence="2" type="ORF">QUF54_01000</name>
</gene>
<comment type="caution">
    <text evidence="2">The sequence shown here is derived from an EMBL/GenBank/DDBJ whole genome shotgun (WGS) entry which is preliminary data.</text>
</comment>
<keyword evidence="3" id="KW-1185">Reference proteome</keyword>
<organism evidence="2 3">
    <name type="scientific">Candidatus Marithioploca araucensis</name>
    <dbReference type="NCBI Taxonomy" id="70273"/>
    <lineage>
        <taxon>Bacteria</taxon>
        <taxon>Pseudomonadati</taxon>
        <taxon>Pseudomonadota</taxon>
        <taxon>Gammaproteobacteria</taxon>
        <taxon>Thiotrichales</taxon>
        <taxon>Thiotrichaceae</taxon>
        <taxon>Candidatus Marithioploca</taxon>
    </lineage>
</organism>
<keyword evidence="1" id="KW-0732">Signal</keyword>
<dbReference type="EMBL" id="JAUCGM010000021">
    <property type="protein sequence ID" value="MDM8561913.1"/>
    <property type="molecule type" value="Genomic_DNA"/>
</dbReference>
<dbReference type="Proteomes" id="UP001171945">
    <property type="component" value="Unassembled WGS sequence"/>
</dbReference>
<reference evidence="2" key="1">
    <citation type="submission" date="2023-06" db="EMBL/GenBank/DDBJ databases">
        <title>Uncultivated large filamentous bacteria from sulfidic sediments reveal new species and different genomic features in energy metabolism and defense.</title>
        <authorList>
            <person name="Fonseca A."/>
        </authorList>
    </citation>
    <scope>NUCLEOTIDE SEQUENCE</scope>
    <source>
        <strain evidence="2">HSG4</strain>
    </source>
</reference>
<feature type="signal peptide" evidence="1">
    <location>
        <begin position="1"/>
        <end position="25"/>
    </location>
</feature>
<accession>A0ABT7VSA9</accession>
<evidence type="ECO:0000256" key="1">
    <source>
        <dbReference type="SAM" id="SignalP"/>
    </source>
</evidence>
<dbReference type="SUPFAM" id="SSF101898">
    <property type="entry name" value="NHL repeat"/>
    <property type="match status" value="1"/>
</dbReference>
<dbReference type="Pfam" id="PF05593">
    <property type="entry name" value="RHS_repeat"/>
    <property type="match status" value="1"/>
</dbReference>
<dbReference type="InterPro" id="IPR031325">
    <property type="entry name" value="RHS_repeat"/>
</dbReference>
<evidence type="ECO:0000313" key="3">
    <source>
        <dbReference type="Proteomes" id="UP001171945"/>
    </source>
</evidence>
<proteinExistence type="predicted"/>
<dbReference type="Gene3D" id="2.60.40.1120">
    <property type="entry name" value="Carboxypeptidase-like, regulatory domain"/>
    <property type="match status" value="1"/>
</dbReference>
<dbReference type="Pfam" id="PF13620">
    <property type="entry name" value="CarboxypepD_reg"/>
    <property type="match status" value="1"/>
</dbReference>
<protein>
    <submittedName>
        <fullName evidence="2">Carboxypeptidase regulatory-like domain-containing protein</fullName>
    </submittedName>
</protein>
<dbReference type="InterPro" id="IPR006530">
    <property type="entry name" value="YD"/>
</dbReference>
<evidence type="ECO:0000313" key="2">
    <source>
        <dbReference type="EMBL" id="MDM8561913.1"/>
    </source>
</evidence>